<dbReference type="OrthoDB" id="73901at2759"/>
<keyword evidence="5" id="KW-0186">Copper</keyword>
<feature type="transmembrane region" description="Helical" evidence="5">
    <location>
        <begin position="41"/>
        <end position="60"/>
    </location>
</feature>
<evidence type="ECO:0000256" key="1">
    <source>
        <dbReference type="ARBA" id="ARBA00004141"/>
    </source>
</evidence>
<comment type="similarity">
    <text evidence="5">Belongs to the copper transporter (Ctr) (TC 1.A.56) family. SLC31A subfamily.</text>
</comment>
<keyword evidence="3 5" id="KW-1133">Transmembrane helix</keyword>
<keyword evidence="5" id="KW-0187">Copper transport</keyword>
<dbReference type="RefSeq" id="XP_043015922.1">
    <property type="nucleotide sequence ID" value="XM_043147217.1"/>
</dbReference>
<dbReference type="PANTHER" id="PTHR12483:SF27">
    <property type="entry name" value="COPPER TRANSPORT PROTEIN CTR1"/>
    <property type="match status" value="1"/>
</dbReference>
<dbReference type="GO" id="GO:0005375">
    <property type="term" value="F:copper ion transmembrane transporter activity"/>
    <property type="evidence" value="ECO:0007669"/>
    <property type="project" value="UniProtKB-UniRule"/>
</dbReference>
<dbReference type="GO" id="GO:0005886">
    <property type="term" value="C:plasma membrane"/>
    <property type="evidence" value="ECO:0007669"/>
    <property type="project" value="TreeGrafter"/>
</dbReference>
<dbReference type="GeneID" id="66070379"/>
<evidence type="ECO:0000256" key="3">
    <source>
        <dbReference type="ARBA" id="ARBA00022989"/>
    </source>
</evidence>
<accession>A0A9P7V399</accession>
<keyword evidence="5" id="KW-0406">Ion transport</keyword>
<gene>
    <name evidence="6" type="ORF">E1B28_001303</name>
</gene>
<dbReference type="Pfam" id="PF04145">
    <property type="entry name" value="Ctr"/>
    <property type="match status" value="1"/>
</dbReference>
<evidence type="ECO:0000256" key="4">
    <source>
        <dbReference type="ARBA" id="ARBA00023136"/>
    </source>
</evidence>
<name>A0A9P7V399_9AGAR</name>
<reference evidence="6" key="1">
    <citation type="journal article" date="2021" name="Genome Biol. Evol.">
        <title>The assembled and annotated genome of the fairy-ring fungus Marasmius oreades.</title>
        <authorList>
            <person name="Hiltunen M."/>
            <person name="Ament-Velasquez S.L."/>
            <person name="Johannesson H."/>
        </authorList>
    </citation>
    <scope>NUCLEOTIDE SEQUENCE</scope>
    <source>
        <strain evidence="6">03SP1</strain>
    </source>
</reference>
<dbReference type="KEGG" id="more:E1B28_001303"/>
<dbReference type="PANTHER" id="PTHR12483">
    <property type="entry name" value="SOLUTE CARRIER FAMILY 31 COPPER TRANSPORTERS"/>
    <property type="match status" value="1"/>
</dbReference>
<evidence type="ECO:0000256" key="5">
    <source>
        <dbReference type="RuleBase" id="RU367022"/>
    </source>
</evidence>
<sequence>MDMGQGSSGGISMMSMMTPWLHFNSSSDTLLLQSWQPKSSGAIAGACIGLVVVCLLERWLSGIRAVMEAYWRNRILVITGTEKKNESSEASSEKCCASGPVIDSVEEQSSKPLRTTTFSRTLPPFILTHDIPRGLLYAVQALLGYILMLSVMTFQAAYIISIILGMGAGEMLFGRMGNIGGHGILH</sequence>
<evidence type="ECO:0000313" key="6">
    <source>
        <dbReference type="EMBL" id="KAG7099452.1"/>
    </source>
</evidence>
<keyword evidence="7" id="KW-1185">Reference proteome</keyword>
<feature type="transmembrane region" description="Helical" evidence="5">
    <location>
        <begin position="142"/>
        <end position="166"/>
    </location>
</feature>
<dbReference type="EMBL" id="CM032181">
    <property type="protein sequence ID" value="KAG7099452.1"/>
    <property type="molecule type" value="Genomic_DNA"/>
</dbReference>
<dbReference type="Proteomes" id="UP001049176">
    <property type="component" value="Chromosome 1"/>
</dbReference>
<keyword evidence="2 5" id="KW-0812">Transmembrane</keyword>
<comment type="subcellular location">
    <subcellularLocation>
        <location evidence="1 5">Membrane</location>
        <topology evidence="1 5">Multi-pass membrane protein</topology>
    </subcellularLocation>
</comment>
<proteinExistence type="inferred from homology"/>
<protein>
    <recommendedName>
        <fullName evidence="5">Copper transport protein</fullName>
    </recommendedName>
</protein>
<comment type="caution">
    <text evidence="6">The sequence shown here is derived from an EMBL/GenBank/DDBJ whole genome shotgun (WGS) entry which is preliminary data.</text>
</comment>
<dbReference type="InterPro" id="IPR007274">
    <property type="entry name" value="Cop_transporter"/>
</dbReference>
<dbReference type="AlphaFoldDB" id="A0A9P7V399"/>
<evidence type="ECO:0000256" key="2">
    <source>
        <dbReference type="ARBA" id="ARBA00022692"/>
    </source>
</evidence>
<evidence type="ECO:0000313" key="7">
    <source>
        <dbReference type="Proteomes" id="UP001049176"/>
    </source>
</evidence>
<keyword evidence="4 5" id="KW-0472">Membrane</keyword>
<keyword evidence="5" id="KW-0813">Transport</keyword>
<organism evidence="6 7">
    <name type="scientific">Marasmius oreades</name>
    <name type="common">fairy-ring Marasmius</name>
    <dbReference type="NCBI Taxonomy" id="181124"/>
    <lineage>
        <taxon>Eukaryota</taxon>
        <taxon>Fungi</taxon>
        <taxon>Dikarya</taxon>
        <taxon>Basidiomycota</taxon>
        <taxon>Agaricomycotina</taxon>
        <taxon>Agaricomycetes</taxon>
        <taxon>Agaricomycetidae</taxon>
        <taxon>Agaricales</taxon>
        <taxon>Marasmiineae</taxon>
        <taxon>Marasmiaceae</taxon>
        <taxon>Marasmius</taxon>
    </lineage>
</organism>